<organism evidence="2 3">
    <name type="scientific">Donghicola eburneus</name>
    <dbReference type="NCBI Taxonomy" id="393278"/>
    <lineage>
        <taxon>Bacteria</taxon>
        <taxon>Pseudomonadati</taxon>
        <taxon>Pseudomonadota</taxon>
        <taxon>Alphaproteobacteria</taxon>
        <taxon>Rhodobacterales</taxon>
        <taxon>Roseobacteraceae</taxon>
        <taxon>Donghicola</taxon>
    </lineage>
</organism>
<accession>A0A1M4N959</accession>
<evidence type="ECO:0000313" key="3">
    <source>
        <dbReference type="Proteomes" id="UP000184085"/>
    </source>
</evidence>
<keyword evidence="1" id="KW-1133">Transmembrane helix</keyword>
<sequence>MEDKLDIDVIGWFLGVLHSLNALLSDYSLIFTAAVVPIATFLVNRSTQRRLRESSIATEVSRMRHIWLNELRAEMSEFGKLALLGDKSRTEDIAKIYNAIFLRLNREDKHFLELHRICKRCLNDINSGRAHGADNPDNPYHDYMDISRKILKEEWERIKDDLKSGSV</sequence>
<name>A0A1M4N959_9RHOB</name>
<gene>
    <name evidence="2" type="ORF">KARMA_3957</name>
</gene>
<protein>
    <submittedName>
        <fullName evidence="2">Putative membrane protein</fullName>
    </submittedName>
</protein>
<dbReference type="EMBL" id="FMJB01000065">
    <property type="protein sequence ID" value="SCM69716.1"/>
    <property type="molecule type" value="Genomic_DNA"/>
</dbReference>
<keyword evidence="1" id="KW-0472">Membrane</keyword>
<keyword evidence="3" id="KW-1185">Reference proteome</keyword>
<reference evidence="3" key="1">
    <citation type="submission" date="2016-09" db="EMBL/GenBank/DDBJ databases">
        <authorList>
            <person name="Wibberg D."/>
        </authorList>
    </citation>
    <scope>NUCLEOTIDE SEQUENCE [LARGE SCALE GENOMIC DNA]</scope>
</reference>
<dbReference type="RefSeq" id="WP_072709621.1">
    <property type="nucleotide sequence ID" value="NZ_FMJB01000065.1"/>
</dbReference>
<keyword evidence="1" id="KW-0812">Transmembrane</keyword>
<proteinExistence type="predicted"/>
<dbReference type="AlphaFoldDB" id="A0A1M4N959"/>
<evidence type="ECO:0000313" key="2">
    <source>
        <dbReference type="EMBL" id="SCM69716.1"/>
    </source>
</evidence>
<evidence type="ECO:0000256" key="1">
    <source>
        <dbReference type="SAM" id="Phobius"/>
    </source>
</evidence>
<dbReference type="Proteomes" id="UP000184085">
    <property type="component" value="Unassembled WGS sequence"/>
</dbReference>
<feature type="transmembrane region" description="Helical" evidence="1">
    <location>
        <begin position="20"/>
        <end position="43"/>
    </location>
</feature>